<protein>
    <recommendedName>
        <fullName evidence="9">Major facilitator superfamily (MFS) profile domain-containing protein</fullName>
    </recommendedName>
</protein>
<dbReference type="PANTHER" id="PTHR43124">
    <property type="entry name" value="PURINE EFFLUX PUMP PBUE"/>
    <property type="match status" value="1"/>
</dbReference>
<organism evidence="7 8">
    <name type="scientific">Streptomyces uncialis</name>
    <dbReference type="NCBI Taxonomy" id="1048205"/>
    <lineage>
        <taxon>Bacteria</taxon>
        <taxon>Bacillati</taxon>
        <taxon>Actinomycetota</taxon>
        <taxon>Actinomycetes</taxon>
        <taxon>Kitasatosporales</taxon>
        <taxon>Streptomycetaceae</taxon>
        <taxon>Streptomyces</taxon>
    </lineage>
</organism>
<evidence type="ECO:0000256" key="6">
    <source>
        <dbReference type="SAM" id="Phobius"/>
    </source>
</evidence>
<evidence type="ECO:0000256" key="1">
    <source>
        <dbReference type="ARBA" id="ARBA00004651"/>
    </source>
</evidence>
<evidence type="ECO:0000256" key="3">
    <source>
        <dbReference type="ARBA" id="ARBA00022692"/>
    </source>
</evidence>
<dbReference type="PANTHER" id="PTHR43124:SF3">
    <property type="entry name" value="CHLORAMPHENICOL EFFLUX PUMP RV0191"/>
    <property type="match status" value="1"/>
</dbReference>
<dbReference type="GO" id="GO:0022857">
    <property type="term" value="F:transmembrane transporter activity"/>
    <property type="evidence" value="ECO:0007669"/>
    <property type="project" value="TreeGrafter"/>
</dbReference>
<dbReference type="Proteomes" id="UP000186455">
    <property type="component" value="Unassembled WGS sequence"/>
</dbReference>
<dbReference type="InterPro" id="IPR050189">
    <property type="entry name" value="MFS_Efflux_Transporters"/>
</dbReference>
<keyword evidence="4 6" id="KW-1133">Transmembrane helix</keyword>
<reference evidence="7 8" key="1">
    <citation type="submission" date="2015-06" db="EMBL/GenBank/DDBJ databases">
        <title>Cloning and characterization of the uncialamcin biosynthetic gene cluster.</title>
        <authorList>
            <person name="Yan X."/>
            <person name="Huang T."/>
            <person name="Ge H."/>
            <person name="Shen B."/>
        </authorList>
    </citation>
    <scope>NUCLEOTIDE SEQUENCE [LARGE SCALE GENOMIC DNA]</scope>
    <source>
        <strain evidence="7 8">DCA2648</strain>
    </source>
</reference>
<gene>
    <name evidence="7" type="ORF">AB852_08675</name>
</gene>
<keyword evidence="5 6" id="KW-0472">Membrane</keyword>
<comment type="subcellular location">
    <subcellularLocation>
        <location evidence="1">Cell membrane</location>
        <topology evidence="1">Multi-pass membrane protein</topology>
    </subcellularLocation>
</comment>
<evidence type="ECO:0000256" key="2">
    <source>
        <dbReference type="ARBA" id="ARBA00022475"/>
    </source>
</evidence>
<dbReference type="AlphaFoldDB" id="A0A1Q4V995"/>
<sequence>MAVGLSHITAAVVLGAVFWGVTHGGIPTLTQTAGVKAAPFAPDTANSLWVTGWNIGMAGGSPLGGAVLDGAGAQALPWVASALLAASALTAVLARSDGFPPPSRVHARDEAA</sequence>
<evidence type="ECO:0008006" key="9">
    <source>
        <dbReference type="Google" id="ProtNLM"/>
    </source>
</evidence>
<dbReference type="SUPFAM" id="SSF103473">
    <property type="entry name" value="MFS general substrate transporter"/>
    <property type="match status" value="1"/>
</dbReference>
<proteinExistence type="predicted"/>
<accession>A0A1Q4V995</accession>
<keyword evidence="3 6" id="KW-0812">Transmembrane</keyword>
<keyword evidence="2" id="KW-1003">Cell membrane</keyword>
<feature type="transmembrane region" description="Helical" evidence="6">
    <location>
        <begin position="75"/>
        <end position="94"/>
    </location>
</feature>
<name>A0A1Q4V995_9ACTN</name>
<dbReference type="EMBL" id="LFBV01000002">
    <property type="protein sequence ID" value="OKH94385.1"/>
    <property type="molecule type" value="Genomic_DNA"/>
</dbReference>
<dbReference type="GO" id="GO:0005886">
    <property type="term" value="C:plasma membrane"/>
    <property type="evidence" value="ECO:0007669"/>
    <property type="project" value="UniProtKB-SubCell"/>
</dbReference>
<evidence type="ECO:0000313" key="8">
    <source>
        <dbReference type="Proteomes" id="UP000186455"/>
    </source>
</evidence>
<dbReference type="STRING" id="1048205.AB852_08675"/>
<evidence type="ECO:0000256" key="4">
    <source>
        <dbReference type="ARBA" id="ARBA00022989"/>
    </source>
</evidence>
<keyword evidence="8" id="KW-1185">Reference proteome</keyword>
<dbReference type="Gene3D" id="1.20.1250.20">
    <property type="entry name" value="MFS general substrate transporter like domains"/>
    <property type="match status" value="1"/>
</dbReference>
<evidence type="ECO:0000256" key="5">
    <source>
        <dbReference type="ARBA" id="ARBA00023136"/>
    </source>
</evidence>
<dbReference type="InterPro" id="IPR036259">
    <property type="entry name" value="MFS_trans_sf"/>
</dbReference>
<comment type="caution">
    <text evidence="7">The sequence shown here is derived from an EMBL/GenBank/DDBJ whole genome shotgun (WGS) entry which is preliminary data.</text>
</comment>
<evidence type="ECO:0000313" key="7">
    <source>
        <dbReference type="EMBL" id="OKH94385.1"/>
    </source>
</evidence>